<protein>
    <submittedName>
        <fullName evidence="2">Uncharacterized protein</fullName>
    </submittedName>
</protein>
<proteinExistence type="predicted"/>
<dbReference type="STRING" id="1391653.AKJ08_1482"/>
<evidence type="ECO:0000313" key="3">
    <source>
        <dbReference type="Proteomes" id="UP000055590"/>
    </source>
</evidence>
<feature type="region of interest" description="Disordered" evidence="1">
    <location>
        <begin position="1"/>
        <end position="77"/>
    </location>
</feature>
<dbReference type="KEGG" id="vin:AKJ08_1482"/>
<sequence>MNPKPLARGRSPSPWAPSGRGRSPMRGGPKPSDREPPERRSPRTNEPGRPSGPDRGVGAGISGGGTPRRSAATNSSR</sequence>
<evidence type="ECO:0000313" key="2">
    <source>
        <dbReference type="EMBL" id="AKU91095.1"/>
    </source>
</evidence>
<dbReference type="Proteomes" id="UP000055590">
    <property type="component" value="Chromosome"/>
</dbReference>
<feature type="compositionally biased region" description="Low complexity" evidence="1">
    <location>
        <begin position="17"/>
        <end position="30"/>
    </location>
</feature>
<organism evidence="2 3">
    <name type="scientific">Vulgatibacter incomptus</name>
    <dbReference type="NCBI Taxonomy" id="1391653"/>
    <lineage>
        <taxon>Bacteria</taxon>
        <taxon>Pseudomonadati</taxon>
        <taxon>Myxococcota</taxon>
        <taxon>Myxococcia</taxon>
        <taxon>Myxococcales</taxon>
        <taxon>Cystobacterineae</taxon>
        <taxon>Vulgatibacteraceae</taxon>
        <taxon>Vulgatibacter</taxon>
    </lineage>
</organism>
<feature type="compositionally biased region" description="Basic and acidic residues" evidence="1">
    <location>
        <begin position="31"/>
        <end position="43"/>
    </location>
</feature>
<dbReference type="AlphaFoldDB" id="A0A0K1PC50"/>
<name>A0A0K1PC50_9BACT</name>
<accession>A0A0K1PC50</accession>
<dbReference type="EMBL" id="CP012332">
    <property type="protein sequence ID" value="AKU91095.1"/>
    <property type="molecule type" value="Genomic_DNA"/>
</dbReference>
<gene>
    <name evidence="2" type="ORF">AKJ08_1482</name>
</gene>
<feature type="compositionally biased region" description="Gly residues" evidence="1">
    <location>
        <begin position="55"/>
        <end position="66"/>
    </location>
</feature>
<keyword evidence="3" id="KW-1185">Reference proteome</keyword>
<evidence type="ECO:0000256" key="1">
    <source>
        <dbReference type="SAM" id="MobiDB-lite"/>
    </source>
</evidence>
<reference evidence="2 3" key="1">
    <citation type="submission" date="2015-08" db="EMBL/GenBank/DDBJ databases">
        <authorList>
            <person name="Babu N.S."/>
            <person name="Beckwith C.J."/>
            <person name="Beseler K.G."/>
            <person name="Brison A."/>
            <person name="Carone J.V."/>
            <person name="Caskin T.P."/>
            <person name="Diamond M."/>
            <person name="Durham M.E."/>
            <person name="Foxe J.M."/>
            <person name="Go M."/>
            <person name="Henderson B.A."/>
            <person name="Jones I.B."/>
            <person name="McGettigan J.A."/>
            <person name="Micheletti S.J."/>
            <person name="Nasrallah M.E."/>
            <person name="Ortiz D."/>
            <person name="Piller C.R."/>
            <person name="Privatt S.R."/>
            <person name="Schneider S.L."/>
            <person name="Sharp S."/>
            <person name="Smith T.C."/>
            <person name="Stanton J.D."/>
            <person name="Ullery H.E."/>
            <person name="Wilson R.J."/>
            <person name="Serrano M.G."/>
            <person name="Buck G."/>
            <person name="Lee V."/>
            <person name="Wang Y."/>
            <person name="Carvalho R."/>
            <person name="Voegtly L."/>
            <person name="Shi R."/>
            <person name="Duckworth R."/>
            <person name="Johnson A."/>
            <person name="Loviza R."/>
            <person name="Walstead R."/>
            <person name="Shah Z."/>
            <person name="Kiflezghi M."/>
            <person name="Wade K."/>
            <person name="Ball S.L."/>
            <person name="Bradley K.W."/>
            <person name="Asai D.J."/>
            <person name="Bowman C.A."/>
            <person name="Russell D.A."/>
            <person name="Pope W.H."/>
            <person name="Jacobs-Sera D."/>
            <person name="Hendrix R.W."/>
            <person name="Hatfull G.F."/>
        </authorList>
    </citation>
    <scope>NUCLEOTIDE SEQUENCE [LARGE SCALE GENOMIC DNA]</scope>
    <source>
        <strain evidence="2 3">DSM 27710</strain>
    </source>
</reference>